<dbReference type="EC" id="3.1.1.29" evidence="3"/>
<name>A0A7C3HYA8_9SPIR</name>
<dbReference type="InterPro" id="IPR052104">
    <property type="entry name" value="Mito_Release_Factor_mL62"/>
</dbReference>
<proteinExistence type="predicted"/>
<sequence length="139" mass="15978">MDSIRLRSSIEEHAQLRFSRSGGPGGQNVNKVNSRVEIRIHIDELQGLSEAERQRLTSVLSNRITTQGELVIFVDDERSQLDNKVLAYQRLEQLIKNAAKLPKQRKATSPTKASREQRLLHKKLASAKKSRRRFHQPEE</sequence>
<dbReference type="SUPFAM" id="SSF110916">
    <property type="entry name" value="Peptidyl-tRNA hydrolase domain-like"/>
    <property type="match status" value="1"/>
</dbReference>
<dbReference type="NCBIfam" id="NF006718">
    <property type="entry name" value="PRK09256.1"/>
    <property type="match status" value="1"/>
</dbReference>
<gene>
    <name evidence="3" type="ORF">ENS59_11650</name>
</gene>
<dbReference type="Gene3D" id="3.30.160.20">
    <property type="match status" value="1"/>
</dbReference>
<feature type="compositionally biased region" description="Basic residues" evidence="1">
    <location>
        <begin position="120"/>
        <end position="139"/>
    </location>
</feature>
<evidence type="ECO:0000256" key="1">
    <source>
        <dbReference type="SAM" id="MobiDB-lite"/>
    </source>
</evidence>
<organism evidence="3">
    <name type="scientific">Gracilinema caldarium</name>
    <dbReference type="NCBI Taxonomy" id="215591"/>
    <lineage>
        <taxon>Bacteria</taxon>
        <taxon>Pseudomonadati</taxon>
        <taxon>Spirochaetota</taxon>
        <taxon>Spirochaetia</taxon>
        <taxon>Spirochaetales</taxon>
        <taxon>Breznakiellaceae</taxon>
        <taxon>Gracilinema</taxon>
    </lineage>
</organism>
<dbReference type="InterPro" id="IPR000352">
    <property type="entry name" value="Pep_chain_release_fac_I"/>
</dbReference>
<dbReference type="Pfam" id="PF00472">
    <property type="entry name" value="RF-1"/>
    <property type="match status" value="1"/>
</dbReference>
<dbReference type="AlphaFoldDB" id="A0A7C3HYA8"/>
<dbReference type="GO" id="GO:0016150">
    <property type="term" value="F:translation release factor activity, codon nonspecific"/>
    <property type="evidence" value="ECO:0007669"/>
    <property type="project" value="TreeGrafter"/>
</dbReference>
<dbReference type="GO" id="GO:0004045">
    <property type="term" value="F:peptidyl-tRNA hydrolase activity"/>
    <property type="evidence" value="ECO:0007669"/>
    <property type="project" value="UniProtKB-EC"/>
</dbReference>
<keyword evidence="3" id="KW-0378">Hydrolase</keyword>
<evidence type="ECO:0000259" key="2">
    <source>
        <dbReference type="Pfam" id="PF00472"/>
    </source>
</evidence>
<dbReference type="PANTHER" id="PTHR11075">
    <property type="entry name" value="PEPTIDE CHAIN RELEASE FACTOR"/>
    <property type="match status" value="1"/>
</dbReference>
<dbReference type="EMBL" id="DSVL01000358">
    <property type="protein sequence ID" value="HFH30139.1"/>
    <property type="molecule type" value="Genomic_DNA"/>
</dbReference>
<evidence type="ECO:0000313" key="3">
    <source>
        <dbReference type="EMBL" id="HFH30139.1"/>
    </source>
</evidence>
<comment type="caution">
    <text evidence="3">The sequence shown here is derived from an EMBL/GenBank/DDBJ whole genome shotgun (WGS) entry which is preliminary data.</text>
</comment>
<protein>
    <submittedName>
        <fullName evidence="3">Aminoacyl-tRNA hydrolase</fullName>
        <ecNumber evidence="3">3.1.1.29</ecNumber>
    </submittedName>
</protein>
<dbReference type="PANTHER" id="PTHR11075:SF54">
    <property type="entry name" value="LARGE RIBOSOMAL SUBUNIT PROTEIN ML62"/>
    <property type="match status" value="1"/>
</dbReference>
<accession>A0A7C3HYA8</accession>
<reference evidence="3" key="1">
    <citation type="journal article" date="2020" name="mSystems">
        <title>Genome- and Community-Level Interaction Insights into Carbon Utilization and Element Cycling Functions of Hydrothermarchaeota in Hydrothermal Sediment.</title>
        <authorList>
            <person name="Zhou Z."/>
            <person name="Liu Y."/>
            <person name="Xu W."/>
            <person name="Pan J."/>
            <person name="Luo Z.H."/>
            <person name="Li M."/>
        </authorList>
    </citation>
    <scope>NUCLEOTIDE SEQUENCE [LARGE SCALE GENOMIC DNA]</scope>
    <source>
        <strain evidence="3">SpSt-503</strain>
    </source>
</reference>
<feature type="region of interest" description="Disordered" evidence="1">
    <location>
        <begin position="99"/>
        <end position="139"/>
    </location>
</feature>
<feature type="domain" description="Prokaryotic-type class I peptide chain release factors" evidence="2">
    <location>
        <begin position="12"/>
        <end position="131"/>
    </location>
</feature>